<feature type="signal peptide" evidence="1">
    <location>
        <begin position="1"/>
        <end position="16"/>
    </location>
</feature>
<organism evidence="2 3">
    <name type="scientific">Podospora appendiculata</name>
    <dbReference type="NCBI Taxonomy" id="314037"/>
    <lineage>
        <taxon>Eukaryota</taxon>
        <taxon>Fungi</taxon>
        <taxon>Dikarya</taxon>
        <taxon>Ascomycota</taxon>
        <taxon>Pezizomycotina</taxon>
        <taxon>Sordariomycetes</taxon>
        <taxon>Sordariomycetidae</taxon>
        <taxon>Sordariales</taxon>
        <taxon>Podosporaceae</taxon>
        <taxon>Podospora</taxon>
    </lineage>
</organism>
<evidence type="ECO:0000256" key="1">
    <source>
        <dbReference type="SAM" id="SignalP"/>
    </source>
</evidence>
<dbReference type="GO" id="GO:0004623">
    <property type="term" value="F:phospholipase A2 activity"/>
    <property type="evidence" value="ECO:0007669"/>
    <property type="project" value="InterPro"/>
</dbReference>
<reference evidence="2" key="2">
    <citation type="submission" date="2023-06" db="EMBL/GenBank/DDBJ databases">
        <authorList>
            <consortium name="Lawrence Berkeley National Laboratory"/>
            <person name="Haridas S."/>
            <person name="Hensen N."/>
            <person name="Bonometti L."/>
            <person name="Westerberg I."/>
            <person name="Brannstrom I.O."/>
            <person name="Guillou S."/>
            <person name="Cros-Aarteil S."/>
            <person name="Calhoun S."/>
            <person name="Kuo A."/>
            <person name="Mondo S."/>
            <person name="Pangilinan J."/>
            <person name="Riley R."/>
            <person name="Labutti K."/>
            <person name="Andreopoulos B."/>
            <person name="Lipzen A."/>
            <person name="Chen C."/>
            <person name="Yanf M."/>
            <person name="Daum C."/>
            <person name="Ng V."/>
            <person name="Clum A."/>
            <person name="Steindorff A."/>
            <person name="Ohm R."/>
            <person name="Martin F."/>
            <person name="Silar P."/>
            <person name="Natvig D."/>
            <person name="Lalanne C."/>
            <person name="Gautier V."/>
            <person name="Ament-Velasquez S.L."/>
            <person name="Kruys A."/>
            <person name="Hutchinson M.I."/>
            <person name="Powell A.J."/>
            <person name="Barry K."/>
            <person name="Miller A.N."/>
            <person name="Grigoriev I.V."/>
            <person name="Debuchy R."/>
            <person name="Gladieux P."/>
            <person name="Thoren M.H."/>
            <person name="Johannesson H."/>
        </authorList>
    </citation>
    <scope>NUCLEOTIDE SEQUENCE</scope>
    <source>
        <strain evidence="2">CBS 314.62</strain>
    </source>
</reference>
<dbReference type="SUPFAM" id="SSF48619">
    <property type="entry name" value="Phospholipase A2, PLA2"/>
    <property type="match status" value="1"/>
</dbReference>
<sequence>MKFATLALLLAPAALALPTGSSSTGMQPRQSINTITDQLLFSITLPAFIVRRNAKNPASLDWTSDGCTDSPDNPFNFPFVPACYRHDFGYQNYRAQTRFTESGKLKIDNNFKSDLYSQCDTVSSLTRGVCKALADVYYAAVRAFGGSDTTPGKRDDELVQAYEDAVARYEALVAEAQANGILPVLE</sequence>
<dbReference type="GO" id="GO:0006644">
    <property type="term" value="P:phospholipid metabolic process"/>
    <property type="evidence" value="ECO:0007669"/>
    <property type="project" value="InterPro"/>
</dbReference>
<name>A0AAE0XMP6_9PEZI</name>
<keyword evidence="3" id="KW-1185">Reference proteome</keyword>
<proteinExistence type="predicted"/>
<feature type="chain" id="PRO_5042263763" evidence="1">
    <location>
        <begin position="17"/>
        <end position="186"/>
    </location>
</feature>
<dbReference type="Proteomes" id="UP001270362">
    <property type="component" value="Unassembled WGS sequence"/>
</dbReference>
<dbReference type="GO" id="GO:0050482">
    <property type="term" value="P:arachidonate secretion"/>
    <property type="evidence" value="ECO:0007669"/>
    <property type="project" value="InterPro"/>
</dbReference>
<gene>
    <name evidence="2" type="ORF">B0T22DRAFT_370125</name>
</gene>
<dbReference type="EMBL" id="JAULSO010000001">
    <property type="protein sequence ID" value="KAK3695707.1"/>
    <property type="molecule type" value="Genomic_DNA"/>
</dbReference>
<evidence type="ECO:0000313" key="2">
    <source>
        <dbReference type="EMBL" id="KAK3695707.1"/>
    </source>
</evidence>
<dbReference type="InterPro" id="IPR015141">
    <property type="entry name" value="PLipase_A2_prok/fun"/>
</dbReference>
<dbReference type="AlphaFoldDB" id="A0AAE0XMP6"/>
<protein>
    <submittedName>
        <fullName evidence="2">Prokaryotic phospholipase A2-domain-containing protein</fullName>
    </submittedName>
</protein>
<comment type="caution">
    <text evidence="2">The sequence shown here is derived from an EMBL/GenBank/DDBJ whole genome shotgun (WGS) entry which is preliminary data.</text>
</comment>
<accession>A0AAE0XMP6</accession>
<evidence type="ECO:0000313" key="3">
    <source>
        <dbReference type="Proteomes" id="UP001270362"/>
    </source>
</evidence>
<keyword evidence="1" id="KW-0732">Signal</keyword>
<dbReference type="Pfam" id="PF09056">
    <property type="entry name" value="Phospholip_A2_3"/>
    <property type="match status" value="1"/>
</dbReference>
<dbReference type="Gene3D" id="1.20.90.10">
    <property type="entry name" value="Phospholipase A2 domain"/>
    <property type="match status" value="1"/>
</dbReference>
<reference evidence="2" key="1">
    <citation type="journal article" date="2023" name="Mol. Phylogenet. Evol.">
        <title>Genome-scale phylogeny and comparative genomics of the fungal order Sordariales.</title>
        <authorList>
            <person name="Hensen N."/>
            <person name="Bonometti L."/>
            <person name="Westerberg I."/>
            <person name="Brannstrom I.O."/>
            <person name="Guillou S."/>
            <person name="Cros-Aarteil S."/>
            <person name="Calhoun S."/>
            <person name="Haridas S."/>
            <person name="Kuo A."/>
            <person name="Mondo S."/>
            <person name="Pangilinan J."/>
            <person name="Riley R."/>
            <person name="LaButti K."/>
            <person name="Andreopoulos B."/>
            <person name="Lipzen A."/>
            <person name="Chen C."/>
            <person name="Yan M."/>
            <person name="Daum C."/>
            <person name="Ng V."/>
            <person name="Clum A."/>
            <person name="Steindorff A."/>
            <person name="Ohm R.A."/>
            <person name="Martin F."/>
            <person name="Silar P."/>
            <person name="Natvig D.O."/>
            <person name="Lalanne C."/>
            <person name="Gautier V."/>
            <person name="Ament-Velasquez S.L."/>
            <person name="Kruys A."/>
            <person name="Hutchinson M.I."/>
            <person name="Powell A.J."/>
            <person name="Barry K."/>
            <person name="Miller A.N."/>
            <person name="Grigoriev I.V."/>
            <person name="Debuchy R."/>
            <person name="Gladieux P."/>
            <person name="Hiltunen Thoren M."/>
            <person name="Johannesson H."/>
        </authorList>
    </citation>
    <scope>NUCLEOTIDE SEQUENCE</scope>
    <source>
        <strain evidence="2">CBS 314.62</strain>
    </source>
</reference>
<dbReference type="PANTHER" id="PTHR40787:SF3">
    <property type="entry name" value="PROTEIN TRANSPORT PROTEIN SEC39"/>
    <property type="match status" value="1"/>
</dbReference>
<dbReference type="PANTHER" id="PTHR40787">
    <property type="entry name" value="SECRETED PROTEIN"/>
    <property type="match status" value="1"/>
</dbReference>
<dbReference type="InterPro" id="IPR036444">
    <property type="entry name" value="PLipase_A2_dom_sf"/>
</dbReference>